<reference evidence="3 4" key="1">
    <citation type="submission" date="2013-10" db="EMBL/GenBank/DDBJ databases">
        <title>Complete genome sequence of Corynebacterium lactis DSM 45799(T), isolated from raw cow milk.</title>
        <authorList>
            <person name="Ruckert C."/>
            <person name="Albersmeier A."/>
            <person name="Lipski A."/>
            <person name="Kalinowski J."/>
        </authorList>
    </citation>
    <scope>NUCLEOTIDE SEQUENCE [LARGE SCALE GENOMIC DNA]</scope>
    <source>
        <strain evidence="3 4">RW2-5</strain>
    </source>
</reference>
<dbReference type="InterPro" id="IPR009677">
    <property type="entry name" value="DUF1266"/>
</dbReference>
<dbReference type="PATRIC" id="fig|1408189.4.peg.2412"/>
<evidence type="ECO:0000313" key="4">
    <source>
        <dbReference type="Proteomes" id="UP000058446"/>
    </source>
</evidence>
<evidence type="ECO:0000256" key="1">
    <source>
        <dbReference type="SAM" id="SignalP"/>
    </source>
</evidence>
<dbReference type="AlphaFoldDB" id="A0A0K2H3X2"/>
<evidence type="ECO:0000313" key="3">
    <source>
        <dbReference type="EMBL" id="ALA68732.1"/>
    </source>
</evidence>
<feature type="chain" id="PRO_5005477237" description="DUF1266 domain-containing protein" evidence="1">
    <location>
        <begin position="23"/>
        <end position="291"/>
    </location>
</feature>
<evidence type="ECO:0000259" key="2">
    <source>
        <dbReference type="Pfam" id="PF06889"/>
    </source>
</evidence>
<name>A0A0K2H3X2_9CORY</name>
<dbReference type="Pfam" id="PF06889">
    <property type="entry name" value="DUF1266"/>
    <property type="match status" value="1"/>
</dbReference>
<dbReference type="Proteomes" id="UP000058446">
    <property type="component" value="Chromosome"/>
</dbReference>
<sequence>MQQRTQNHLFNFSLLLNSAAMAVTTKPAKFQSEVFEVFSWSTMDPDPDQVRRSSFGLPYRDDNPIDAPAKLHPLFQDELKQILRSAWGVNNADDARRIVERILGPGMHTPIFDAFLQLGEEFVRFHQSSALVGESEKLLNNHILFLEQLFSANGIPPTDAAEYKKWIELRLNPAFTAVLPPTVPQTTRAWDLLRIEAFAGRSVSCGWMEPDEYEDIAARTVRELQASFATWSDVARSFWWGRAMWLCDEIQDIPAELCQFNKILTAALNDKKSPWVRVPLHPDADELEAKI</sequence>
<feature type="domain" description="DUF1266" evidence="2">
    <location>
        <begin position="83"/>
        <end position="279"/>
    </location>
</feature>
<accession>A0A0K2H3X2</accession>
<dbReference type="OrthoDB" id="4406485at2"/>
<proteinExistence type="predicted"/>
<keyword evidence="1" id="KW-0732">Signal</keyword>
<feature type="signal peptide" evidence="1">
    <location>
        <begin position="1"/>
        <end position="22"/>
    </location>
</feature>
<dbReference type="EMBL" id="CP006841">
    <property type="protein sequence ID" value="ALA68732.1"/>
    <property type="molecule type" value="Genomic_DNA"/>
</dbReference>
<protein>
    <recommendedName>
        <fullName evidence="2">DUF1266 domain-containing protein</fullName>
    </recommendedName>
</protein>
<keyword evidence="4" id="KW-1185">Reference proteome</keyword>
<gene>
    <name evidence="3" type="ORF">CLAC_11960</name>
</gene>
<organism evidence="3 4">
    <name type="scientific">Corynebacterium lactis RW2-5</name>
    <dbReference type="NCBI Taxonomy" id="1408189"/>
    <lineage>
        <taxon>Bacteria</taxon>
        <taxon>Bacillati</taxon>
        <taxon>Actinomycetota</taxon>
        <taxon>Actinomycetes</taxon>
        <taxon>Mycobacteriales</taxon>
        <taxon>Corynebacteriaceae</taxon>
        <taxon>Corynebacterium</taxon>
    </lineage>
</organism>
<dbReference type="KEGG" id="clw:CLAC_11960"/>
<dbReference type="STRING" id="1408189.CLAC_11960"/>